<proteinExistence type="predicted"/>
<gene>
    <name evidence="4" type="ordered locus">Ndas_4559</name>
</gene>
<dbReference type="Pfam" id="PF06724">
    <property type="entry name" value="DUF1206"/>
    <property type="match status" value="3"/>
</dbReference>
<feature type="transmembrane region" description="Helical" evidence="2">
    <location>
        <begin position="207"/>
        <end position="236"/>
    </location>
</feature>
<protein>
    <recommendedName>
        <fullName evidence="3">DUF1206 domain-containing protein</fullName>
    </recommendedName>
</protein>
<dbReference type="Proteomes" id="UP000002219">
    <property type="component" value="Chromosome 1"/>
</dbReference>
<feature type="domain" description="DUF1206" evidence="3">
    <location>
        <begin position="121"/>
        <end position="188"/>
    </location>
</feature>
<evidence type="ECO:0000313" key="5">
    <source>
        <dbReference type="Proteomes" id="UP000002219"/>
    </source>
</evidence>
<feature type="transmembrane region" description="Helical" evidence="2">
    <location>
        <begin position="162"/>
        <end position="186"/>
    </location>
</feature>
<name>D7AY68_NOCDD</name>
<reference evidence="4 5" key="1">
    <citation type="journal article" date="2010" name="Stand. Genomic Sci.">
        <title>Complete genome sequence of Nocardiopsis dassonvillei type strain (IMRU 509).</title>
        <authorList>
            <person name="Sun H."/>
            <person name="Lapidus A."/>
            <person name="Nolan M."/>
            <person name="Lucas S."/>
            <person name="Del Rio T.G."/>
            <person name="Tice H."/>
            <person name="Cheng J.F."/>
            <person name="Tapia R."/>
            <person name="Han C."/>
            <person name="Goodwin L."/>
            <person name="Pitluck S."/>
            <person name="Pagani I."/>
            <person name="Ivanova N."/>
            <person name="Mavromatis K."/>
            <person name="Mikhailova N."/>
            <person name="Pati A."/>
            <person name="Chen A."/>
            <person name="Palaniappan K."/>
            <person name="Land M."/>
            <person name="Hauser L."/>
            <person name="Chang Y.J."/>
            <person name="Jeffries C.D."/>
            <person name="Djao O.D."/>
            <person name="Rohde M."/>
            <person name="Sikorski J."/>
            <person name="Goker M."/>
            <person name="Woyke T."/>
            <person name="Bristow J."/>
            <person name="Eisen J.A."/>
            <person name="Markowitz V."/>
            <person name="Hugenholtz P."/>
            <person name="Kyrpides N.C."/>
            <person name="Klenk H.P."/>
        </authorList>
    </citation>
    <scope>NUCLEOTIDE SEQUENCE [LARGE SCALE GENOMIC DNA]</scope>
    <source>
        <strain evidence="5">ATCC 23218 / DSM 43111 / CIP 107115 / JCM 7437 / KCTC 9190 / NBRC 14626 / NCTC 10488 / NRRL B-5397 / IMRU 509</strain>
    </source>
</reference>
<keyword evidence="2" id="KW-0472">Membrane</keyword>
<dbReference type="STRING" id="446468.Ndas_4559"/>
<dbReference type="InterPro" id="IPR009597">
    <property type="entry name" value="DUF1206"/>
</dbReference>
<feature type="transmembrane region" description="Helical" evidence="2">
    <location>
        <begin position="86"/>
        <end position="111"/>
    </location>
</feature>
<keyword evidence="2" id="KW-0812">Transmembrane</keyword>
<dbReference type="HOGENOM" id="CLU_073530_0_0_11"/>
<dbReference type="KEGG" id="nda:Ndas_4559"/>
<dbReference type="eggNOG" id="ENOG502Z854">
    <property type="taxonomic scope" value="Bacteria"/>
</dbReference>
<keyword evidence="2" id="KW-1133">Transmembrane helix</keyword>
<feature type="domain" description="DUF1206" evidence="3">
    <location>
        <begin position="214"/>
        <end position="281"/>
    </location>
</feature>
<evidence type="ECO:0000313" key="4">
    <source>
        <dbReference type="EMBL" id="ADH69946.1"/>
    </source>
</evidence>
<sequence length="283" mass="29269">MSSSDLPGKARRSAKDARAAGRRAGRQAAHSTWLRRLAGVGFAATGLLYLIIGYLALGIAFGDSGGQEADNSGALQLVAQNTGGMLLLWVAAAGLVGLTVWQAVYAAVGLERATKRIASGSRAVVYAVLASSIAGFLLGQGSTRSQDSRSEALTAQVMALPFGRFAVGAVGCGVIAVGLYQIWKAVTRRFTQELALGALAPRRRRAVVTVGVLGIGTQGLVLAAVGVFFLQAAIAFDKDQAVGLDGALRAFSQTPAGPWALVAVALGVALYGAYCFCQARWQR</sequence>
<evidence type="ECO:0000259" key="3">
    <source>
        <dbReference type="Pfam" id="PF06724"/>
    </source>
</evidence>
<keyword evidence="5" id="KW-1185">Reference proteome</keyword>
<dbReference type="EMBL" id="CP002040">
    <property type="protein sequence ID" value="ADH69946.1"/>
    <property type="molecule type" value="Genomic_DNA"/>
</dbReference>
<dbReference type="AlphaFoldDB" id="D7AY68"/>
<evidence type="ECO:0000256" key="2">
    <source>
        <dbReference type="SAM" id="Phobius"/>
    </source>
</evidence>
<feature type="transmembrane region" description="Helical" evidence="2">
    <location>
        <begin position="256"/>
        <end position="277"/>
    </location>
</feature>
<accession>D7AY68</accession>
<organism evidence="4 5">
    <name type="scientific">Nocardiopsis dassonvillei (strain ATCC 23218 / DSM 43111 / CIP 107115 / JCM 7437 / KCTC 9190 / NBRC 14626 / NCTC 10488 / NRRL B-5397 / IMRU 509)</name>
    <name type="common">Actinomadura dassonvillei</name>
    <dbReference type="NCBI Taxonomy" id="446468"/>
    <lineage>
        <taxon>Bacteria</taxon>
        <taxon>Bacillati</taxon>
        <taxon>Actinomycetota</taxon>
        <taxon>Actinomycetes</taxon>
        <taxon>Streptosporangiales</taxon>
        <taxon>Nocardiopsidaceae</taxon>
        <taxon>Nocardiopsis</taxon>
    </lineage>
</organism>
<feature type="domain" description="DUF1206" evidence="3">
    <location>
        <begin position="40"/>
        <end position="108"/>
    </location>
</feature>
<feature type="region of interest" description="Disordered" evidence="1">
    <location>
        <begin position="1"/>
        <end position="23"/>
    </location>
</feature>
<evidence type="ECO:0000256" key="1">
    <source>
        <dbReference type="SAM" id="MobiDB-lite"/>
    </source>
</evidence>
<feature type="transmembrane region" description="Helical" evidence="2">
    <location>
        <begin position="123"/>
        <end position="142"/>
    </location>
</feature>
<feature type="transmembrane region" description="Helical" evidence="2">
    <location>
        <begin position="37"/>
        <end position="61"/>
    </location>
</feature>